<feature type="non-terminal residue" evidence="12">
    <location>
        <position position="1"/>
    </location>
</feature>
<dbReference type="PANTHER" id="PTHR21290">
    <property type="entry name" value="SPHINGOMYELIN SYNTHETASE"/>
    <property type="match status" value="1"/>
</dbReference>
<feature type="transmembrane region" description="Helical" evidence="10">
    <location>
        <begin position="176"/>
        <end position="195"/>
    </location>
</feature>
<feature type="transmembrane region" description="Helical" evidence="10">
    <location>
        <begin position="343"/>
        <end position="363"/>
    </location>
</feature>
<evidence type="ECO:0000256" key="2">
    <source>
        <dbReference type="ARBA" id="ARBA00005441"/>
    </source>
</evidence>
<evidence type="ECO:0000256" key="4">
    <source>
        <dbReference type="ARBA" id="ARBA00022692"/>
    </source>
</evidence>
<keyword evidence="8 10" id="KW-0472">Membrane</keyword>
<evidence type="ECO:0000256" key="1">
    <source>
        <dbReference type="ARBA" id="ARBA00004141"/>
    </source>
</evidence>
<evidence type="ECO:0000256" key="3">
    <source>
        <dbReference type="ARBA" id="ARBA00022679"/>
    </source>
</evidence>
<evidence type="ECO:0000256" key="8">
    <source>
        <dbReference type="ARBA" id="ARBA00023136"/>
    </source>
</evidence>
<keyword evidence="5" id="KW-0746">Sphingolipid metabolism</keyword>
<feature type="transmembrane region" description="Helical" evidence="10">
    <location>
        <begin position="219"/>
        <end position="241"/>
    </location>
</feature>
<feature type="transmembrane region" description="Helical" evidence="10">
    <location>
        <begin position="253"/>
        <end position="275"/>
    </location>
</feature>
<dbReference type="Proteomes" id="UP001445076">
    <property type="component" value="Unassembled WGS sequence"/>
</dbReference>
<evidence type="ECO:0000313" key="12">
    <source>
        <dbReference type="EMBL" id="KAK8743887.1"/>
    </source>
</evidence>
<dbReference type="InterPro" id="IPR045221">
    <property type="entry name" value="Sphingomyelin_synth-like"/>
</dbReference>
<comment type="subcellular location">
    <subcellularLocation>
        <location evidence="1">Membrane</location>
        <topology evidence="1">Multi-pass membrane protein</topology>
    </subcellularLocation>
</comment>
<keyword evidence="7" id="KW-0443">Lipid metabolism</keyword>
<dbReference type="GO" id="GO:0005789">
    <property type="term" value="C:endoplasmic reticulum membrane"/>
    <property type="evidence" value="ECO:0007669"/>
    <property type="project" value="TreeGrafter"/>
</dbReference>
<dbReference type="PANTHER" id="PTHR21290:SF27">
    <property type="entry name" value="PHOSPHATIDYLCHOLINE:CERAMIDE CHOLINEPHOSPHOTRANSFERASE 1"/>
    <property type="match status" value="1"/>
</dbReference>
<accession>A0AAW0XJ51</accession>
<dbReference type="GO" id="GO:0046513">
    <property type="term" value="P:ceramide biosynthetic process"/>
    <property type="evidence" value="ECO:0007669"/>
    <property type="project" value="TreeGrafter"/>
</dbReference>
<dbReference type="Pfam" id="PF14360">
    <property type="entry name" value="PAP2_C"/>
    <property type="match status" value="1"/>
</dbReference>
<evidence type="ECO:0000256" key="9">
    <source>
        <dbReference type="SAM" id="MobiDB-lite"/>
    </source>
</evidence>
<name>A0AAW0XJ51_CHEQU</name>
<keyword evidence="13" id="KW-1185">Reference proteome</keyword>
<feature type="region of interest" description="Disordered" evidence="9">
    <location>
        <begin position="60"/>
        <end position="102"/>
    </location>
</feature>
<dbReference type="GO" id="GO:0005886">
    <property type="term" value="C:plasma membrane"/>
    <property type="evidence" value="ECO:0007669"/>
    <property type="project" value="TreeGrafter"/>
</dbReference>
<evidence type="ECO:0000256" key="6">
    <source>
        <dbReference type="ARBA" id="ARBA00022989"/>
    </source>
</evidence>
<protein>
    <recommendedName>
        <fullName evidence="11">Sphingomyelin synthase-like domain-containing protein</fullName>
    </recommendedName>
</protein>
<feature type="domain" description="Sphingomyelin synthase-like" evidence="11">
    <location>
        <begin position="315"/>
        <end position="387"/>
    </location>
</feature>
<evidence type="ECO:0000313" key="13">
    <source>
        <dbReference type="Proteomes" id="UP001445076"/>
    </source>
</evidence>
<keyword evidence="4 10" id="KW-0812">Transmembrane</keyword>
<dbReference type="GO" id="GO:0000139">
    <property type="term" value="C:Golgi membrane"/>
    <property type="evidence" value="ECO:0007669"/>
    <property type="project" value="TreeGrafter"/>
</dbReference>
<dbReference type="GO" id="GO:0033188">
    <property type="term" value="F:sphingomyelin synthase activity"/>
    <property type="evidence" value="ECO:0007669"/>
    <property type="project" value="TreeGrafter"/>
</dbReference>
<comment type="caution">
    <text evidence="12">The sequence shown here is derived from an EMBL/GenBank/DDBJ whole genome shotgun (WGS) entry which is preliminary data.</text>
</comment>
<evidence type="ECO:0000256" key="10">
    <source>
        <dbReference type="SAM" id="Phobius"/>
    </source>
</evidence>
<dbReference type="InterPro" id="IPR025749">
    <property type="entry name" value="Sphingomyelin_synth-like_dom"/>
</dbReference>
<gene>
    <name evidence="12" type="ORF">OTU49_000895</name>
</gene>
<dbReference type="AlphaFoldDB" id="A0AAW0XJ51"/>
<reference evidence="12 13" key="1">
    <citation type="journal article" date="2024" name="BMC Genomics">
        <title>Genome assembly of redclaw crayfish (Cherax quadricarinatus) provides insights into its immune adaptation and hypoxia tolerance.</title>
        <authorList>
            <person name="Liu Z."/>
            <person name="Zheng J."/>
            <person name="Li H."/>
            <person name="Fang K."/>
            <person name="Wang S."/>
            <person name="He J."/>
            <person name="Zhou D."/>
            <person name="Weng S."/>
            <person name="Chi M."/>
            <person name="Gu Z."/>
            <person name="He J."/>
            <person name="Li F."/>
            <person name="Wang M."/>
        </authorList>
    </citation>
    <scope>NUCLEOTIDE SEQUENCE [LARGE SCALE GENOMIC DNA]</scope>
    <source>
        <strain evidence="12">ZL_2023a</strain>
    </source>
</reference>
<organism evidence="12 13">
    <name type="scientific">Cherax quadricarinatus</name>
    <name type="common">Australian red claw crayfish</name>
    <dbReference type="NCBI Taxonomy" id="27406"/>
    <lineage>
        <taxon>Eukaryota</taxon>
        <taxon>Metazoa</taxon>
        <taxon>Ecdysozoa</taxon>
        <taxon>Arthropoda</taxon>
        <taxon>Crustacea</taxon>
        <taxon>Multicrustacea</taxon>
        <taxon>Malacostraca</taxon>
        <taxon>Eumalacostraca</taxon>
        <taxon>Eucarida</taxon>
        <taxon>Decapoda</taxon>
        <taxon>Pleocyemata</taxon>
        <taxon>Astacidea</taxon>
        <taxon>Parastacoidea</taxon>
        <taxon>Parastacidae</taxon>
        <taxon>Cherax</taxon>
    </lineage>
</organism>
<dbReference type="EMBL" id="JARKIK010000023">
    <property type="protein sequence ID" value="KAK8743887.1"/>
    <property type="molecule type" value="Genomic_DNA"/>
</dbReference>
<dbReference type="GO" id="GO:0006686">
    <property type="term" value="P:sphingomyelin biosynthetic process"/>
    <property type="evidence" value="ECO:0007669"/>
    <property type="project" value="TreeGrafter"/>
</dbReference>
<evidence type="ECO:0000256" key="5">
    <source>
        <dbReference type="ARBA" id="ARBA00022919"/>
    </source>
</evidence>
<keyword evidence="3" id="KW-0808">Transferase</keyword>
<comment type="similarity">
    <text evidence="2">Belongs to the sphingomyelin synthase family.</text>
</comment>
<dbReference type="GO" id="GO:0047493">
    <property type="term" value="F:ceramide cholinephosphotransferase activity"/>
    <property type="evidence" value="ECO:0007669"/>
    <property type="project" value="TreeGrafter"/>
</dbReference>
<feature type="transmembrane region" description="Helical" evidence="10">
    <location>
        <begin position="318"/>
        <end position="334"/>
    </location>
</feature>
<feature type="compositionally biased region" description="Low complexity" evidence="9">
    <location>
        <begin position="81"/>
        <end position="100"/>
    </location>
</feature>
<evidence type="ECO:0000256" key="7">
    <source>
        <dbReference type="ARBA" id="ARBA00023098"/>
    </source>
</evidence>
<keyword evidence="6 10" id="KW-1133">Transmembrane helix</keyword>
<proteinExistence type="inferred from homology"/>
<evidence type="ECO:0000259" key="11">
    <source>
        <dbReference type="Pfam" id="PF14360"/>
    </source>
</evidence>
<sequence>QGVLVLGCVACGGCWRHCVVFVAVAAIFMSYLRTSAAVSSSTVSTPASYNKQMVLGGGGDGGRYGSVGESEGPVTDTQHCAAGTSRSGTSRSGTSSSASSVVDESDHCHMNHDVYQRQPLLANHDPYINTNGVIKDGVSGGFYDNSSSTSNGMVKIPIPAPHREAPRFPKEKFKTFLAFLFLLSNWIFTTASLALTHEKVPDYKPLPDVTLDAITVQEWGLNVSEIIIIISVYLCVMVIIFHKHRWILFRRIFLMMGLLYFYRSITMYVTVLPVANPNYYCSPKANYTGPLLVAKRVIQLLSGFGLSINGQHTFCGDYIYSGHTVCLVLAYLVVREYTPRRWWLLHWCFALLAVTGVVMVLIARGHYTVDCLIGYYITTRIFYTYHTLANNAVLKESGSNNFFERLWWYPLFSRFERNVQGVVPRHYESPLPWPRRWSSKNPQRTS</sequence>